<dbReference type="CDD" id="cd02970">
    <property type="entry name" value="PRX_like2"/>
    <property type="match status" value="1"/>
</dbReference>
<accession>A0A928VNE2</accession>
<organism evidence="2 3">
    <name type="scientific">Romeriopsis navalis LEGE 11480</name>
    <dbReference type="NCBI Taxonomy" id="2777977"/>
    <lineage>
        <taxon>Bacteria</taxon>
        <taxon>Bacillati</taxon>
        <taxon>Cyanobacteriota</taxon>
        <taxon>Cyanophyceae</taxon>
        <taxon>Leptolyngbyales</taxon>
        <taxon>Leptolyngbyaceae</taxon>
        <taxon>Romeriopsis</taxon>
        <taxon>Romeriopsis navalis</taxon>
    </lineage>
</organism>
<dbReference type="SUPFAM" id="SSF52833">
    <property type="entry name" value="Thioredoxin-like"/>
    <property type="match status" value="1"/>
</dbReference>
<dbReference type="GO" id="GO:0016491">
    <property type="term" value="F:oxidoreductase activity"/>
    <property type="evidence" value="ECO:0007669"/>
    <property type="project" value="InterPro"/>
</dbReference>
<dbReference type="RefSeq" id="WP_264324512.1">
    <property type="nucleotide sequence ID" value="NZ_JADEXQ010000020.1"/>
</dbReference>
<dbReference type="Proteomes" id="UP000625316">
    <property type="component" value="Unassembled WGS sequence"/>
</dbReference>
<proteinExistence type="predicted"/>
<evidence type="ECO:0000259" key="1">
    <source>
        <dbReference type="PROSITE" id="PS51352"/>
    </source>
</evidence>
<sequence>MTAIATATTSAIRLVPGNVVPALTVDTLSGNAWSLAEQTPRNYTMVVFYRGLHCPLCADYLQQLTSKLSQFNELGIEVIAISGDSREKAATSAETWGVNDLTLGYGLTREAMQQWGLYVSKGAFDNEPNYFNEPGLFLIGPDGLLSFASVNNAPYGRTDLDTLLRGLDFVLNHNYPVRGTEV</sequence>
<comment type="caution">
    <text evidence="2">The sequence shown here is derived from an EMBL/GenBank/DDBJ whole genome shotgun (WGS) entry which is preliminary data.</text>
</comment>
<dbReference type="AlphaFoldDB" id="A0A928VNE2"/>
<gene>
    <name evidence="2" type="ORF">IQ266_08125</name>
</gene>
<feature type="domain" description="Thioredoxin" evidence="1">
    <location>
        <begin position="14"/>
        <end position="172"/>
    </location>
</feature>
<dbReference type="InterPro" id="IPR000866">
    <property type="entry name" value="AhpC/TSA"/>
</dbReference>
<dbReference type="PROSITE" id="PS51352">
    <property type="entry name" value="THIOREDOXIN_2"/>
    <property type="match status" value="1"/>
</dbReference>
<evidence type="ECO:0000313" key="3">
    <source>
        <dbReference type="Proteomes" id="UP000625316"/>
    </source>
</evidence>
<reference evidence="2" key="1">
    <citation type="submission" date="2020-10" db="EMBL/GenBank/DDBJ databases">
        <authorList>
            <person name="Castelo-Branco R."/>
            <person name="Eusebio N."/>
            <person name="Adriana R."/>
            <person name="Vieira A."/>
            <person name="Brugerolle De Fraissinette N."/>
            <person name="Rezende De Castro R."/>
            <person name="Schneider M.P."/>
            <person name="Vasconcelos V."/>
            <person name="Leao P.N."/>
        </authorList>
    </citation>
    <scope>NUCLEOTIDE SEQUENCE</scope>
    <source>
        <strain evidence="2">LEGE 11480</strain>
    </source>
</reference>
<dbReference type="GO" id="GO:0016209">
    <property type="term" value="F:antioxidant activity"/>
    <property type="evidence" value="ECO:0007669"/>
    <property type="project" value="InterPro"/>
</dbReference>
<dbReference type="Gene3D" id="3.40.30.10">
    <property type="entry name" value="Glutaredoxin"/>
    <property type="match status" value="1"/>
</dbReference>
<dbReference type="EMBL" id="JADEXQ010000020">
    <property type="protein sequence ID" value="MBE9029695.1"/>
    <property type="molecule type" value="Genomic_DNA"/>
</dbReference>
<evidence type="ECO:0000313" key="2">
    <source>
        <dbReference type="EMBL" id="MBE9029695.1"/>
    </source>
</evidence>
<dbReference type="Pfam" id="PF00578">
    <property type="entry name" value="AhpC-TSA"/>
    <property type="match status" value="1"/>
</dbReference>
<keyword evidence="3" id="KW-1185">Reference proteome</keyword>
<dbReference type="InterPro" id="IPR036249">
    <property type="entry name" value="Thioredoxin-like_sf"/>
</dbReference>
<protein>
    <submittedName>
        <fullName evidence="2">AhpC/TSA family protein</fullName>
    </submittedName>
</protein>
<name>A0A928VNE2_9CYAN</name>
<dbReference type="InterPro" id="IPR013766">
    <property type="entry name" value="Thioredoxin_domain"/>
</dbReference>